<organism evidence="8 9">
    <name type="scientific">Steroidobacter gossypii</name>
    <dbReference type="NCBI Taxonomy" id="2805490"/>
    <lineage>
        <taxon>Bacteria</taxon>
        <taxon>Pseudomonadati</taxon>
        <taxon>Pseudomonadota</taxon>
        <taxon>Gammaproteobacteria</taxon>
        <taxon>Steroidobacterales</taxon>
        <taxon>Steroidobacteraceae</taxon>
        <taxon>Steroidobacter</taxon>
    </lineage>
</organism>
<evidence type="ECO:0000256" key="4">
    <source>
        <dbReference type="ARBA" id="ARBA00022982"/>
    </source>
</evidence>
<keyword evidence="9" id="KW-1185">Reference proteome</keyword>
<evidence type="ECO:0000256" key="6">
    <source>
        <dbReference type="PROSITE-ProRule" id="PRU00433"/>
    </source>
</evidence>
<dbReference type="Proteomes" id="UP000661077">
    <property type="component" value="Unassembled WGS sequence"/>
</dbReference>
<keyword evidence="1" id="KW-0813">Transport</keyword>
<dbReference type="InterPro" id="IPR002323">
    <property type="entry name" value="Cyt_CIE"/>
</dbReference>
<protein>
    <submittedName>
        <fullName evidence="8">Cytochrome c5 family protein</fullName>
    </submittedName>
</protein>
<dbReference type="PRINTS" id="PR00607">
    <property type="entry name" value="CYTCHROMECIE"/>
</dbReference>
<accession>A0ABS1WTS4</accession>
<evidence type="ECO:0000256" key="3">
    <source>
        <dbReference type="ARBA" id="ARBA00022723"/>
    </source>
</evidence>
<dbReference type="PANTHER" id="PTHR40942">
    <property type="match status" value="1"/>
</dbReference>
<evidence type="ECO:0000256" key="2">
    <source>
        <dbReference type="ARBA" id="ARBA00022617"/>
    </source>
</evidence>
<proteinExistence type="predicted"/>
<evidence type="ECO:0000256" key="5">
    <source>
        <dbReference type="ARBA" id="ARBA00023004"/>
    </source>
</evidence>
<keyword evidence="5 6" id="KW-0408">Iron</keyword>
<keyword evidence="3 6" id="KW-0479">Metal-binding</keyword>
<feature type="domain" description="Cytochrome c" evidence="7">
    <location>
        <begin position="71"/>
        <end position="155"/>
    </location>
</feature>
<evidence type="ECO:0000259" key="7">
    <source>
        <dbReference type="PROSITE" id="PS51007"/>
    </source>
</evidence>
<comment type="caution">
    <text evidence="8">The sequence shown here is derived from an EMBL/GenBank/DDBJ whole genome shotgun (WGS) entry which is preliminary data.</text>
</comment>
<keyword evidence="4" id="KW-0249">Electron transport</keyword>
<name>A0ABS1WTS4_9GAMM</name>
<sequence>MLVLGVLVGIAVLLYVLARIVAANTQEKHVVSDPANQAVVAERIQPVAKVAIAGQDNSALAPTPAASAAPAEDLGGEEVFNMACLACHGAGVAGAPKMGDKAAWGPRIAKGAETLHKHAIEGFQGSAGFMPPKGGRADLSDKSIINAVDYMIAGSK</sequence>
<dbReference type="InterPro" id="IPR009056">
    <property type="entry name" value="Cyt_c-like_dom"/>
</dbReference>
<dbReference type="PANTHER" id="PTHR40942:SF4">
    <property type="entry name" value="CYTOCHROME C5"/>
    <property type="match status" value="1"/>
</dbReference>
<evidence type="ECO:0000313" key="9">
    <source>
        <dbReference type="Proteomes" id="UP000661077"/>
    </source>
</evidence>
<evidence type="ECO:0000313" key="8">
    <source>
        <dbReference type="EMBL" id="MBM0104342.1"/>
    </source>
</evidence>
<dbReference type="Pfam" id="PF13442">
    <property type="entry name" value="Cytochrome_CBB3"/>
    <property type="match status" value="1"/>
</dbReference>
<dbReference type="EMBL" id="JAEVLS010000001">
    <property type="protein sequence ID" value="MBM0104342.1"/>
    <property type="molecule type" value="Genomic_DNA"/>
</dbReference>
<reference evidence="8 9" key="1">
    <citation type="journal article" date="2021" name="Int. J. Syst. Evol. Microbiol.">
        <title>Steroidobacter gossypii sp. nov., isolated from soil of cotton cropping field.</title>
        <authorList>
            <person name="Huang R."/>
            <person name="Yang S."/>
            <person name="Zhen C."/>
            <person name="Liu W."/>
        </authorList>
    </citation>
    <scope>NUCLEOTIDE SEQUENCE [LARGE SCALE GENOMIC DNA]</scope>
    <source>
        <strain evidence="8 9">S1-65</strain>
    </source>
</reference>
<gene>
    <name evidence="8" type="ORF">JM946_06270</name>
</gene>
<dbReference type="SUPFAM" id="SSF46626">
    <property type="entry name" value="Cytochrome c"/>
    <property type="match status" value="1"/>
</dbReference>
<dbReference type="InterPro" id="IPR036909">
    <property type="entry name" value="Cyt_c-like_dom_sf"/>
</dbReference>
<dbReference type="Gene3D" id="1.10.760.10">
    <property type="entry name" value="Cytochrome c-like domain"/>
    <property type="match status" value="1"/>
</dbReference>
<evidence type="ECO:0000256" key="1">
    <source>
        <dbReference type="ARBA" id="ARBA00022448"/>
    </source>
</evidence>
<dbReference type="PROSITE" id="PS51007">
    <property type="entry name" value="CYTC"/>
    <property type="match status" value="1"/>
</dbReference>
<keyword evidence="2 6" id="KW-0349">Heme</keyword>